<feature type="transmembrane region" description="Helical" evidence="1">
    <location>
        <begin position="83"/>
        <end position="106"/>
    </location>
</feature>
<dbReference type="OrthoDB" id="1161162at2"/>
<keyword evidence="1" id="KW-0812">Transmembrane</keyword>
<feature type="transmembrane region" description="Helical" evidence="1">
    <location>
        <begin position="134"/>
        <end position="155"/>
    </location>
</feature>
<sequence length="225" mass="25448">MNSFNKSAIFAGVLILLGMIAGILSIVPAVESTDYLSEVYPKRNRVLIGVVFQFLLIPIYLGFSLILYQVVKKYKENLAIGFVGFRIISSVFQLIGVILIPIFILLSEQYLNSESSNFFYFETLGSLLKLGRDLSNHLGVMLATGLGNLILYFIFYQTKLIPKWLTIWGIFGNILAMISSFLILFETIDVISTSFAIMTLPLVFQEIVLAIWLIRKGFNLQHFTH</sequence>
<name>A0A5J4J2D0_9FLAO</name>
<dbReference type="Proteomes" id="UP000326509">
    <property type="component" value="Unassembled WGS sequence"/>
</dbReference>
<keyword evidence="1" id="KW-1133">Transmembrane helix</keyword>
<dbReference type="InterPro" id="IPR025495">
    <property type="entry name" value="DUF4386"/>
</dbReference>
<dbReference type="Pfam" id="PF14329">
    <property type="entry name" value="DUF4386"/>
    <property type="match status" value="1"/>
</dbReference>
<keyword evidence="3" id="KW-1185">Reference proteome</keyword>
<dbReference type="EMBL" id="BKCG01000005">
    <property type="protein sequence ID" value="GER59951.1"/>
    <property type="molecule type" value="Genomic_DNA"/>
</dbReference>
<reference evidence="2 3" key="1">
    <citation type="submission" date="2019-08" db="EMBL/GenBank/DDBJ databases">
        <title>Draft genome sequence of Ulvibacter marinus type strain NBRC 109484.</title>
        <authorList>
            <person name="Kawano K."/>
            <person name="Ushijima N."/>
            <person name="Kihara M."/>
            <person name="Itoh H."/>
        </authorList>
    </citation>
    <scope>NUCLEOTIDE SEQUENCE [LARGE SCALE GENOMIC DNA]</scope>
    <source>
        <strain evidence="2 3">NBRC 109484</strain>
    </source>
</reference>
<protein>
    <recommendedName>
        <fullName evidence="4">DUF4386 domain-containing protein</fullName>
    </recommendedName>
</protein>
<proteinExistence type="predicted"/>
<evidence type="ECO:0000313" key="2">
    <source>
        <dbReference type="EMBL" id="GER59951.1"/>
    </source>
</evidence>
<evidence type="ECO:0000313" key="3">
    <source>
        <dbReference type="Proteomes" id="UP000326509"/>
    </source>
</evidence>
<keyword evidence="1" id="KW-0472">Membrane</keyword>
<comment type="caution">
    <text evidence="2">The sequence shown here is derived from an EMBL/GenBank/DDBJ whole genome shotgun (WGS) entry which is preliminary data.</text>
</comment>
<evidence type="ECO:0000256" key="1">
    <source>
        <dbReference type="SAM" id="Phobius"/>
    </source>
</evidence>
<organism evidence="2 3">
    <name type="scientific">Patiriisocius marinus</name>
    <dbReference type="NCBI Taxonomy" id="1397112"/>
    <lineage>
        <taxon>Bacteria</taxon>
        <taxon>Pseudomonadati</taxon>
        <taxon>Bacteroidota</taxon>
        <taxon>Flavobacteriia</taxon>
        <taxon>Flavobacteriales</taxon>
        <taxon>Flavobacteriaceae</taxon>
        <taxon>Patiriisocius</taxon>
    </lineage>
</organism>
<feature type="transmembrane region" description="Helical" evidence="1">
    <location>
        <begin position="47"/>
        <end position="71"/>
    </location>
</feature>
<dbReference type="AlphaFoldDB" id="A0A5J4J2D0"/>
<feature type="transmembrane region" description="Helical" evidence="1">
    <location>
        <begin position="7"/>
        <end position="27"/>
    </location>
</feature>
<feature type="transmembrane region" description="Helical" evidence="1">
    <location>
        <begin position="167"/>
        <end position="185"/>
    </location>
</feature>
<evidence type="ECO:0008006" key="4">
    <source>
        <dbReference type="Google" id="ProtNLM"/>
    </source>
</evidence>
<gene>
    <name evidence="2" type="ORF">ULMA_20590</name>
</gene>
<dbReference type="RefSeq" id="WP_151674412.1">
    <property type="nucleotide sequence ID" value="NZ_BKCG01000005.1"/>
</dbReference>
<accession>A0A5J4J2D0</accession>
<feature type="transmembrane region" description="Helical" evidence="1">
    <location>
        <begin position="191"/>
        <end position="214"/>
    </location>
</feature>